<gene>
    <name evidence="1" type="ORF">EYF80_019311</name>
</gene>
<accession>A0A4Z2HZJ7</accession>
<proteinExistence type="predicted"/>
<keyword evidence="2" id="KW-1185">Reference proteome</keyword>
<protein>
    <submittedName>
        <fullName evidence="1">Uncharacterized protein</fullName>
    </submittedName>
</protein>
<reference evidence="1 2" key="1">
    <citation type="submission" date="2019-03" db="EMBL/GenBank/DDBJ databases">
        <title>First draft genome of Liparis tanakae, snailfish: a comprehensive survey of snailfish specific genes.</title>
        <authorList>
            <person name="Kim W."/>
            <person name="Song I."/>
            <person name="Jeong J.-H."/>
            <person name="Kim D."/>
            <person name="Kim S."/>
            <person name="Ryu S."/>
            <person name="Song J.Y."/>
            <person name="Lee S.K."/>
        </authorList>
    </citation>
    <scope>NUCLEOTIDE SEQUENCE [LARGE SCALE GENOMIC DNA]</scope>
    <source>
        <tissue evidence="1">Muscle</tissue>
    </source>
</reference>
<evidence type="ECO:0000313" key="1">
    <source>
        <dbReference type="EMBL" id="TNN70434.1"/>
    </source>
</evidence>
<sequence>MDRETVGEKGAGGKVRTVRLQDHGQRHALTHEGKVRATDSAINNQWFSTTDSAINDQCGQHHGQRHLMFSAFSTMDSATLCSVCSAPWTAPPDDRCVQHHGQRHPMFSVFSTMDSDT</sequence>
<organism evidence="1 2">
    <name type="scientific">Liparis tanakae</name>
    <name type="common">Tanaka's snailfish</name>
    <dbReference type="NCBI Taxonomy" id="230148"/>
    <lineage>
        <taxon>Eukaryota</taxon>
        <taxon>Metazoa</taxon>
        <taxon>Chordata</taxon>
        <taxon>Craniata</taxon>
        <taxon>Vertebrata</taxon>
        <taxon>Euteleostomi</taxon>
        <taxon>Actinopterygii</taxon>
        <taxon>Neopterygii</taxon>
        <taxon>Teleostei</taxon>
        <taxon>Neoteleostei</taxon>
        <taxon>Acanthomorphata</taxon>
        <taxon>Eupercaria</taxon>
        <taxon>Perciformes</taxon>
        <taxon>Cottioidei</taxon>
        <taxon>Cottales</taxon>
        <taxon>Liparidae</taxon>
        <taxon>Liparis</taxon>
    </lineage>
</organism>
<evidence type="ECO:0000313" key="2">
    <source>
        <dbReference type="Proteomes" id="UP000314294"/>
    </source>
</evidence>
<name>A0A4Z2HZJ7_9TELE</name>
<dbReference type="EMBL" id="SRLO01000163">
    <property type="protein sequence ID" value="TNN70434.1"/>
    <property type="molecule type" value="Genomic_DNA"/>
</dbReference>
<dbReference type="Proteomes" id="UP000314294">
    <property type="component" value="Unassembled WGS sequence"/>
</dbReference>
<dbReference type="AlphaFoldDB" id="A0A4Z2HZJ7"/>
<comment type="caution">
    <text evidence="1">The sequence shown here is derived from an EMBL/GenBank/DDBJ whole genome shotgun (WGS) entry which is preliminary data.</text>
</comment>